<sequence length="111" mass="12412">MKILLFTCITLLISTHALADTLIPRSVSGDKGKYYLIKKSKSGDIISTLHKRVGVDSVGYTSTKINCKTQKMQEIGYSEVSAQAIKPDPTKWFDLVKGSSKYDLYQFVCKK</sequence>
<evidence type="ECO:0000313" key="1">
    <source>
        <dbReference type="EMBL" id="CRY95311.1"/>
    </source>
</evidence>
<dbReference type="AlphaFoldDB" id="A0A0H5Q030"/>
<protein>
    <submittedName>
        <fullName evidence="1">Uncharacterized protein</fullName>
    </submittedName>
</protein>
<proteinExistence type="predicted"/>
<geneLocation type="plasmid" evidence="1">
    <name>pRGRH0588</name>
</geneLocation>
<dbReference type="EMBL" id="LN853219">
    <property type="protein sequence ID" value="CRY95311.1"/>
    <property type="molecule type" value="Genomic_DNA"/>
</dbReference>
<reference evidence="1" key="2">
    <citation type="submission" date="2015-07" db="EMBL/GenBank/DDBJ databases">
        <title>Plasmids, circular viruses and viroids from rat gut.</title>
        <authorList>
            <person name="Jorgensen T.J."/>
            <person name="Hansen M.A."/>
            <person name="Xu Z."/>
            <person name="Tabak M.A."/>
            <person name="Sorensen S.J."/>
            <person name="Hansen L.H."/>
        </authorList>
    </citation>
    <scope>NUCLEOTIDE SEQUENCE</scope>
    <source>
        <plasmid evidence="1">pRGRH0588</plasmid>
    </source>
</reference>
<keyword evidence="1" id="KW-0614">Plasmid</keyword>
<reference evidence="1" key="1">
    <citation type="submission" date="2015-06" db="EMBL/GenBank/DDBJ databases">
        <authorList>
            <person name="Joergensen T."/>
        </authorList>
    </citation>
    <scope>NUCLEOTIDE SEQUENCE</scope>
    <source>
        <plasmid evidence="1">pRGRH0588</plasmid>
    </source>
</reference>
<accession>A0A0H5Q030</accession>
<organism evidence="1">
    <name type="scientific">uncultured prokaryote</name>
    <dbReference type="NCBI Taxonomy" id="198431"/>
    <lineage>
        <taxon>unclassified sequences</taxon>
        <taxon>environmental samples</taxon>
    </lineage>
</organism>
<name>A0A0H5Q030_9ZZZZ</name>